<dbReference type="AlphaFoldDB" id="A0A1W1HI15"/>
<reference evidence="1 2" key="1">
    <citation type="submission" date="2017-03" db="EMBL/GenBank/DDBJ databases">
        <authorList>
            <person name="Afonso C.L."/>
            <person name="Miller P.J."/>
            <person name="Scott M.A."/>
            <person name="Spackman E."/>
            <person name="Goraichik I."/>
            <person name="Dimitrov K.M."/>
            <person name="Suarez D.L."/>
            <person name="Swayne D.E."/>
        </authorList>
    </citation>
    <scope>NUCLEOTIDE SEQUENCE [LARGE SCALE GENOMIC DNA]</scope>
    <source>
        <strain evidence="1">PRJEB14757</strain>
    </source>
</reference>
<dbReference type="STRING" id="1246637.MTBBW1_60047"/>
<evidence type="ECO:0000313" key="2">
    <source>
        <dbReference type="Proteomes" id="UP000191931"/>
    </source>
</evidence>
<name>A0A1W1HI15_9BACT</name>
<dbReference type="EMBL" id="FWEV01000303">
    <property type="protein sequence ID" value="SLM32147.1"/>
    <property type="molecule type" value="Genomic_DNA"/>
</dbReference>
<dbReference type="RefSeq" id="WP_080797991.1">
    <property type="nucleotide sequence ID" value="NZ_LT828540.1"/>
</dbReference>
<keyword evidence="2" id="KW-1185">Reference proteome</keyword>
<accession>A0A1W1HI15</accession>
<protein>
    <submittedName>
        <fullName evidence="1">Uncharacterized protein</fullName>
    </submittedName>
</protein>
<proteinExistence type="predicted"/>
<dbReference type="OrthoDB" id="5442696at2"/>
<dbReference type="Gene3D" id="2.40.160.10">
    <property type="entry name" value="Porin"/>
    <property type="match status" value="1"/>
</dbReference>
<dbReference type="InterPro" id="IPR010870">
    <property type="entry name" value="Porin_O/P"/>
</dbReference>
<dbReference type="InterPro" id="IPR023614">
    <property type="entry name" value="Porin_dom_sf"/>
</dbReference>
<evidence type="ECO:0000313" key="1">
    <source>
        <dbReference type="EMBL" id="SLM32147.1"/>
    </source>
</evidence>
<gene>
    <name evidence="1" type="ORF">MTBBW1_60047</name>
</gene>
<dbReference type="Pfam" id="PF07396">
    <property type="entry name" value="Porin_O_P"/>
    <property type="match status" value="1"/>
</dbReference>
<sequence>MTIFFRKVLRRTTQFIVILMVLSISATAFAERIFFAGYKGGFYIKSEEEGGIEMRLGGSFQSDYHYYNEEERSDNRFDIRRARLIFNGQLTRWFRFGMEYEFQGNETSNLVDAFGEFVYGTSGIRFGQFKEPFSLEILEKTRQYYLPNVPWVIISLLEGMLG</sequence>
<organism evidence="1 2">
    <name type="scientific">Desulfamplus magnetovallimortis</name>
    <dbReference type="NCBI Taxonomy" id="1246637"/>
    <lineage>
        <taxon>Bacteria</taxon>
        <taxon>Pseudomonadati</taxon>
        <taxon>Thermodesulfobacteriota</taxon>
        <taxon>Desulfobacteria</taxon>
        <taxon>Desulfobacterales</taxon>
        <taxon>Desulfobacteraceae</taxon>
        <taxon>Desulfamplus</taxon>
    </lineage>
</organism>
<dbReference type="Proteomes" id="UP000191931">
    <property type="component" value="Unassembled WGS sequence"/>
</dbReference>